<reference evidence="1" key="1">
    <citation type="submission" date="2021-06" db="EMBL/GenBank/DDBJ databases">
        <authorList>
            <person name="Kallberg Y."/>
            <person name="Tangrot J."/>
            <person name="Rosling A."/>
        </authorList>
    </citation>
    <scope>NUCLEOTIDE SEQUENCE</scope>
    <source>
        <strain evidence="1">IN212</strain>
    </source>
</reference>
<keyword evidence="2" id="KW-1185">Reference proteome</keyword>
<evidence type="ECO:0000313" key="1">
    <source>
        <dbReference type="EMBL" id="CAG8777283.1"/>
    </source>
</evidence>
<comment type="caution">
    <text evidence="1">The sequence shown here is derived from an EMBL/GenBank/DDBJ whole genome shotgun (WGS) entry which is preliminary data.</text>
</comment>
<sequence length="120" mass="14195">MQENLTNKVRVAQMYGLCLRKNILDRLYRDRHQQSPQDLYHAMARKTFPESFLYLPNLHTNMYLVTNAKNYGTLINTACGVKEAMHGLFKTFVPHTNKKNIDLDLLRHYNTLQALHFWLD</sequence>
<name>A0A9N9NZ77_9GLOM</name>
<dbReference type="Proteomes" id="UP000789396">
    <property type="component" value="Unassembled WGS sequence"/>
</dbReference>
<dbReference type="AlphaFoldDB" id="A0A9N9NZ77"/>
<feature type="non-terminal residue" evidence="1">
    <location>
        <position position="1"/>
    </location>
</feature>
<organism evidence="1 2">
    <name type="scientific">Racocetra fulgida</name>
    <dbReference type="NCBI Taxonomy" id="60492"/>
    <lineage>
        <taxon>Eukaryota</taxon>
        <taxon>Fungi</taxon>
        <taxon>Fungi incertae sedis</taxon>
        <taxon>Mucoromycota</taxon>
        <taxon>Glomeromycotina</taxon>
        <taxon>Glomeromycetes</taxon>
        <taxon>Diversisporales</taxon>
        <taxon>Gigasporaceae</taxon>
        <taxon>Racocetra</taxon>
    </lineage>
</organism>
<proteinExistence type="predicted"/>
<protein>
    <submittedName>
        <fullName evidence="1">16067_t:CDS:1</fullName>
    </submittedName>
</protein>
<dbReference type="OrthoDB" id="2427300at2759"/>
<evidence type="ECO:0000313" key="2">
    <source>
        <dbReference type="Proteomes" id="UP000789396"/>
    </source>
</evidence>
<dbReference type="EMBL" id="CAJVPZ010050251">
    <property type="protein sequence ID" value="CAG8777283.1"/>
    <property type="molecule type" value="Genomic_DNA"/>
</dbReference>
<accession>A0A9N9NZ77</accession>
<gene>
    <name evidence="1" type="ORF">RFULGI_LOCUS15524</name>
</gene>